<proteinExistence type="predicted"/>
<sequence>MLAPSAALLGPSAPALPLNMASIPPIRNIVFWFERAGVRRYIDWEERVPTESVCTTQEKDGLANIHALFTTERSFFQEKDRYSSNLAEVGFLPLSCTDGTRPAGPDSCKCGGPRKHLVSRQAGNLRAAPPREERGCGLEPDDGG</sequence>
<dbReference type="Proteomes" id="UP001611383">
    <property type="component" value="Chromosome"/>
</dbReference>
<organism evidence="2 3">
    <name type="scientific">Archangium minus</name>
    <dbReference type="NCBI Taxonomy" id="83450"/>
    <lineage>
        <taxon>Bacteria</taxon>
        <taxon>Pseudomonadati</taxon>
        <taxon>Myxococcota</taxon>
        <taxon>Myxococcia</taxon>
        <taxon>Myxococcales</taxon>
        <taxon>Cystobacterineae</taxon>
        <taxon>Archangiaceae</taxon>
        <taxon>Archangium</taxon>
    </lineage>
</organism>
<reference evidence="2 3" key="1">
    <citation type="submission" date="2019-08" db="EMBL/GenBank/DDBJ databases">
        <title>Archangium and Cystobacter genomes.</title>
        <authorList>
            <person name="Chen I.-C.K."/>
            <person name="Wielgoss S."/>
        </authorList>
    </citation>
    <scope>NUCLEOTIDE SEQUENCE [LARGE SCALE GENOMIC DNA]</scope>
    <source>
        <strain evidence="2 3">Cbm 6</strain>
    </source>
</reference>
<dbReference type="EMBL" id="CP043494">
    <property type="protein sequence ID" value="WNG43257.1"/>
    <property type="molecule type" value="Genomic_DNA"/>
</dbReference>
<keyword evidence="3" id="KW-1185">Reference proteome</keyword>
<evidence type="ECO:0000313" key="3">
    <source>
        <dbReference type="Proteomes" id="UP001611383"/>
    </source>
</evidence>
<protein>
    <submittedName>
        <fullName evidence="2">Uncharacterized protein</fullName>
    </submittedName>
</protein>
<name>A0ABY9WKB7_9BACT</name>
<feature type="region of interest" description="Disordered" evidence="1">
    <location>
        <begin position="119"/>
        <end position="144"/>
    </location>
</feature>
<accession>A0ABY9WKB7</accession>
<evidence type="ECO:0000256" key="1">
    <source>
        <dbReference type="SAM" id="MobiDB-lite"/>
    </source>
</evidence>
<evidence type="ECO:0000313" key="2">
    <source>
        <dbReference type="EMBL" id="WNG43257.1"/>
    </source>
</evidence>
<gene>
    <name evidence="2" type="ORF">F0U60_03450</name>
</gene>